<gene>
    <name evidence="7" type="ORF">SAMN04488029_3742</name>
</gene>
<accession>A0A1W2GNV4</accession>
<proteinExistence type="predicted"/>
<dbReference type="STRING" id="692418.SAMN04488029_3742"/>
<sequence length="477" mass="51623">MLSKIKIPHVFALLTIIILVASLFSYVIPSGSYDRKEVQVGQLTRTVVVPNSFKEIPKHYSVKGIFVGDEVEGKATPVSIFGFLKAIPKGLEESADIIFFVFLIGGAFGMIKRTGTITAVIQALIDKFSNSGTALTVVLMLCISAAGSTLGMGEEFIPLVPVFLYVSHKLGYDKLYGLALVFVSAEIGFASATTNPFNVQIAQGIAEVPLGSGMGFRLIFYAVILIAAIIYMLRYGKKLKQDFSNSYLASDNVYKEDDTLAQFDLTKKHIYIVIASAILFIGILWAVQTQGWWMAEMGAGFLLIGMVAALIGKLSLNEATKAFILGMEEMLVGALVIGFAKGIQVALVEGQIMDSVIYYTSGTLQYFPKIVAAEGMLVFQTILNFFIPSGSGQAATTIPIMVPLADLLGITRNTAIFAFTCGDGFANSIIPTSGILMAMLGIAGIPYKDWLRFILPLFGWLMAISAIFLAIAVWIEY</sequence>
<dbReference type="EMBL" id="FWYF01000004">
    <property type="protein sequence ID" value="SMD38317.1"/>
    <property type="molecule type" value="Genomic_DNA"/>
</dbReference>
<dbReference type="Pfam" id="PF03606">
    <property type="entry name" value="DcuC"/>
    <property type="match status" value="1"/>
</dbReference>
<dbReference type="PANTHER" id="PTHR43652:SF2">
    <property type="entry name" value="BASIC AMINO ACID ANTIPORTER YFCC-RELATED"/>
    <property type="match status" value="1"/>
</dbReference>
<feature type="transmembrane region" description="Helical" evidence="6">
    <location>
        <begin position="425"/>
        <end position="445"/>
    </location>
</feature>
<dbReference type="OrthoDB" id="255482at2"/>
<dbReference type="AlphaFoldDB" id="A0A1W2GNV4"/>
<feature type="transmembrane region" description="Helical" evidence="6">
    <location>
        <begin position="94"/>
        <end position="111"/>
    </location>
</feature>
<name>A0A1W2GNV4_REIFA</name>
<dbReference type="Proteomes" id="UP000192472">
    <property type="component" value="Unassembled WGS sequence"/>
</dbReference>
<evidence type="ECO:0000313" key="7">
    <source>
        <dbReference type="EMBL" id="SMD38317.1"/>
    </source>
</evidence>
<evidence type="ECO:0000256" key="5">
    <source>
        <dbReference type="ARBA" id="ARBA00023136"/>
    </source>
</evidence>
<comment type="subcellular location">
    <subcellularLocation>
        <location evidence="1">Cell membrane</location>
        <topology evidence="1">Multi-pass membrane protein</topology>
    </subcellularLocation>
</comment>
<feature type="transmembrane region" description="Helical" evidence="6">
    <location>
        <begin position="132"/>
        <end position="153"/>
    </location>
</feature>
<keyword evidence="4 6" id="KW-1133">Transmembrane helix</keyword>
<keyword evidence="8" id="KW-1185">Reference proteome</keyword>
<dbReference type="RefSeq" id="WP_084374360.1">
    <property type="nucleotide sequence ID" value="NZ_FWYF01000004.1"/>
</dbReference>
<dbReference type="InterPro" id="IPR018385">
    <property type="entry name" value="C4_dicarb_anaerob_car-like"/>
</dbReference>
<organism evidence="7 8">
    <name type="scientific">Reichenbachiella faecimaris</name>
    <dbReference type="NCBI Taxonomy" id="692418"/>
    <lineage>
        <taxon>Bacteria</taxon>
        <taxon>Pseudomonadati</taxon>
        <taxon>Bacteroidota</taxon>
        <taxon>Cytophagia</taxon>
        <taxon>Cytophagales</taxon>
        <taxon>Reichenbachiellaceae</taxon>
        <taxon>Reichenbachiella</taxon>
    </lineage>
</organism>
<evidence type="ECO:0000313" key="8">
    <source>
        <dbReference type="Proteomes" id="UP000192472"/>
    </source>
</evidence>
<dbReference type="PANTHER" id="PTHR43652">
    <property type="entry name" value="BASIC AMINO ACID ANTIPORTER YFCC-RELATED"/>
    <property type="match status" value="1"/>
</dbReference>
<evidence type="ECO:0000256" key="3">
    <source>
        <dbReference type="ARBA" id="ARBA00022692"/>
    </source>
</evidence>
<feature type="transmembrane region" description="Helical" evidence="6">
    <location>
        <begin position="457"/>
        <end position="475"/>
    </location>
</feature>
<evidence type="ECO:0000256" key="6">
    <source>
        <dbReference type="SAM" id="Phobius"/>
    </source>
</evidence>
<reference evidence="7 8" key="1">
    <citation type="submission" date="2017-04" db="EMBL/GenBank/DDBJ databases">
        <authorList>
            <person name="Afonso C.L."/>
            <person name="Miller P.J."/>
            <person name="Scott M.A."/>
            <person name="Spackman E."/>
            <person name="Goraichik I."/>
            <person name="Dimitrov K.M."/>
            <person name="Suarez D.L."/>
            <person name="Swayne D.E."/>
        </authorList>
    </citation>
    <scope>NUCLEOTIDE SEQUENCE [LARGE SCALE GENOMIC DNA]</scope>
    <source>
        <strain evidence="7 8">DSM 26133</strain>
    </source>
</reference>
<keyword evidence="2" id="KW-1003">Cell membrane</keyword>
<keyword evidence="3 6" id="KW-0812">Transmembrane</keyword>
<evidence type="ECO:0000256" key="1">
    <source>
        <dbReference type="ARBA" id="ARBA00004651"/>
    </source>
</evidence>
<feature type="transmembrane region" description="Helical" evidence="6">
    <location>
        <begin position="270"/>
        <end position="287"/>
    </location>
</feature>
<keyword evidence="5 6" id="KW-0472">Membrane</keyword>
<dbReference type="GO" id="GO:0005886">
    <property type="term" value="C:plasma membrane"/>
    <property type="evidence" value="ECO:0007669"/>
    <property type="project" value="UniProtKB-SubCell"/>
</dbReference>
<evidence type="ECO:0000256" key="4">
    <source>
        <dbReference type="ARBA" id="ARBA00022989"/>
    </source>
</evidence>
<evidence type="ECO:0000256" key="2">
    <source>
        <dbReference type="ARBA" id="ARBA00022475"/>
    </source>
</evidence>
<feature type="transmembrane region" description="Helical" evidence="6">
    <location>
        <begin position="7"/>
        <end position="28"/>
    </location>
</feature>
<feature type="transmembrane region" description="Helical" evidence="6">
    <location>
        <begin position="293"/>
        <end position="311"/>
    </location>
</feature>
<protein>
    <submittedName>
        <fullName evidence="7">Uncharacterized membrane protein YfcC, ion transporter superfamily</fullName>
    </submittedName>
</protein>
<dbReference type="InterPro" id="IPR051679">
    <property type="entry name" value="DASS-Related_Transporters"/>
</dbReference>
<feature type="transmembrane region" description="Helical" evidence="6">
    <location>
        <begin position="214"/>
        <end position="233"/>
    </location>
</feature>